<comment type="similarity">
    <text evidence="2">Belongs to the complex I subunit 6 family.</text>
</comment>
<dbReference type="RefSeq" id="NP_976162.1">
    <property type="nucleotide sequence ID" value="NC_005438.1"/>
</dbReference>
<keyword evidence="5" id="KW-0813">Transport</keyword>
<feature type="transmembrane region" description="Helical" evidence="16">
    <location>
        <begin position="89"/>
        <end position="106"/>
    </location>
</feature>
<keyword evidence="6" id="KW-0679">Respiratory chain</keyword>
<keyword evidence="10 16" id="KW-1133">Transmembrane helix</keyword>
<evidence type="ECO:0000256" key="14">
    <source>
        <dbReference type="ARBA" id="ARBA00031019"/>
    </source>
</evidence>
<reference evidence="17" key="1">
    <citation type="journal article" date="2003" name="Science">
        <title>Hexapod origins: monophyletic or paraphyletic?</title>
        <authorList>
            <person name="Nardi F."/>
            <person name="Spinsanti G."/>
            <person name="Boore J.L."/>
            <person name="Carapelli A."/>
            <person name="Dallai R."/>
            <person name="Frati F."/>
        </authorList>
    </citation>
    <scope>NUCLEOTIDE SEQUENCE</scope>
</reference>
<keyword evidence="13 16" id="KW-0472">Membrane</keyword>
<evidence type="ECO:0000313" key="17">
    <source>
        <dbReference type="EMBL" id="AAO43668.1"/>
    </source>
</evidence>
<geneLocation type="mitochondrion" evidence="17"/>
<evidence type="ECO:0000256" key="4">
    <source>
        <dbReference type="ARBA" id="ARBA00021095"/>
    </source>
</evidence>
<dbReference type="EMBL" id="AY191995">
    <property type="protein sequence ID" value="AAO43668.1"/>
    <property type="molecule type" value="Genomic_DNA"/>
</dbReference>
<feature type="transmembrane region" description="Helical" evidence="16">
    <location>
        <begin position="12"/>
        <end position="45"/>
    </location>
</feature>
<keyword evidence="8" id="KW-1278">Translocase</keyword>
<feature type="transmembrane region" description="Helical" evidence="16">
    <location>
        <begin position="51"/>
        <end position="77"/>
    </location>
</feature>
<evidence type="ECO:0000256" key="3">
    <source>
        <dbReference type="ARBA" id="ARBA00012944"/>
    </source>
</evidence>
<name>Q85QQ4_GOMHO</name>
<dbReference type="PANTHER" id="PTHR11435">
    <property type="entry name" value="NADH UBIQUINONE OXIDOREDUCTASE SUBUNIT ND6"/>
    <property type="match status" value="1"/>
</dbReference>
<evidence type="ECO:0000256" key="13">
    <source>
        <dbReference type="ARBA" id="ARBA00023136"/>
    </source>
</evidence>
<dbReference type="AlphaFoldDB" id="Q85QQ4"/>
<evidence type="ECO:0000256" key="15">
    <source>
        <dbReference type="ARBA" id="ARBA00049551"/>
    </source>
</evidence>
<sequence length="166" mass="18908">MSYGMKILYFSTIIMASIFLTNSSPLIMVLIIGLQTLIMCLSIVFIMNTSWFAFILFLVFMGGLMVLFVYITSLASNELFHFSSKNNNFILYTSMFSLSLLMILTFKENQNNKLLNLNIKEMIFKVYSNSSVMLTSMTMIYLLLVLIVAVSITSLYEGPIRSTTKI</sequence>
<accession>Q85QQ4</accession>
<organism evidence="17">
    <name type="scientific">Gomphiocephalus hodgsoni</name>
    <name type="common">Antarctic springtail</name>
    <dbReference type="NCBI Taxonomy" id="221270"/>
    <lineage>
        <taxon>Eukaryota</taxon>
        <taxon>Metazoa</taxon>
        <taxon>Ecdysozoa</taxon>
        <taxon>Arthropoda</taxon>
        <taxon>Hexapoda</taxon>
        <taxon>Collembola</taxon>
        <taxon>Poduromorpha</taxon>
        <taxon>Poduroidea</taxon>
        <taxon>Hypogastruridae</taxon>
        <taxon>Gomphiocephalus</taxon>
    </lineage>
</organism>
<comment type="catalytic activity">
    <reaction evidence="15">
        <text>a ubiquinone + NADH + 5 H(+)(in) = a ubiquinol + NAD(+) + 4 H(+)(out)</text>
        <dbReference type="Rhea" id="RHEA:29091"/>
        <dbReference type="Rhea" id="RHEA-COMP:9565"/>
        <dbReference type="Rhea" id="RHEA-COMP:9566"/>
        <dbReference type="ChEBI" id="CHEBI:15378"/>
        <dbReference type="ChEBI" id="CHEBI:16389"/>
        <dbReference type="ChEBI" id="CHEBI:17976"/>
        <dbReference type="ChEBI" id="CHEBI:57540"/>
        <dbReference type="ChEBI" id="CHEBI:57945"/>
        <dbReference type="EC" id="7.1.1.2"/>
    </reaction>
</comment>
<evidence type="ECO:0000256" key="10">
    <source>
        <dbReference type="ARBA" id="ARBA00022989"/>
    </source>
</evidence>
<dbReference type="InterPro" id="IPR050269">
    <property type="entry name" value="ComplexI_Subunit6"/>
</dbReference>
<dbReference type="GeneID" id="2746444"/>
<dbReference type="CTD" id="4541"/>
<evidence type="ECO:0000256" key="9">
    <source>
        <dbReference type="ARBA" id="ARBA00022982"/>
    </source>
</evidence>
<evidence type="ECO:0000256" key="12">
    <source>
        <dbReference type="ARBA" id="ARBA00023128"/>
    </source>
</evidence>
<evidence type="ECO:0000256" key="2">
    <source>
        <dbReference type="ARBA" id="ARBA00005698"/>
    </source>
</evidence>
<proteinExistence type="inferred from homology"/>
<protein>
    <recommendedName>
        <fullName evidence="4">NADH-ubiquinone oxidoreductase chain 6</fullName>
        <ecNumber evidence="3">7.1.1.2</ecNumber>
    </recommendedName>
    <alternativeName>
        <fullName evidence="14">NADH dehydrogenase subunit 6</fullName>
    </alternativeName>
</protein>
<comment type="subcellular location">
    <subcellularLocation>
        <location evidence="1">Mitochondrion membrane</location>
        <topology evidence="1">Multi-pass membrane protein</topology>
    </subcellularLocation>
</comment>
<feature type="transmembrane region" description="Helical" evidence="16">
    <location>
        <begin position="132"/>
        <end position="156"/>
    </location>
</feature>
<keyword evidence="11" id="KW-0520">NAD</keyword>
<dbReference type="EC" id="7.1.1.2" evidence="3"/>
<evidence type="ECO:0000256" key="7">
    <source>
        <dbReference type="ARBA" id="ARBA00022692"/>
    </source>
</evidence>
<keyword evidence="9" id="KW-0249">Electron transport</keyword>
<evidence type="ECO:0000256" key="6">
    <source>
        <dbReference type="ARBA" id="ARBA00022660"/>
    </source>
</evidence>
<keyword evidence="12 17" id="KW-0496">Mitochondrion</keyword>
<evidence type="ECO:0000256" key="8">
    <source>
        <dbReference type="ARBA" id="ARBA00022967"/>
    </source>
</evidence>
<dbReference type="GO" id="GO:0008137">
    <property type="term" value="F:NADH dehydrogenase (ubiquinone) activity"/>
    <property type="evidence" value="ECO:0007669"/>
    <property type="project" value="UniProtKB-EC"/>
</dbReference>
<dbReference type="PANTHER" id="PTHR11435:SF1">
    <property type="entry name" value="NADH-UBIQUINONE OXIDOREDUCTASE CHAIN 6"/>
    <property type="match status" value="1"/>
</dbReference>
<dbReference type="GO" id="GO:0031966">
    <property type="term" value="C:mitochondrial membrane"/>
    <property type="evidence" value="ECO:0007669"/>
    <property type="project" value="UniProtKB-SubCell"/>
</dbReference>
<evidence type="ECO:0000256" key="11">
    <source>
        <dbReference type="ARBA" id="ARBA00023027"/>
    </source>
</evidence>
<evidence type="ECO:0000256" key="16">
    <source>
        <dbReference type="SAM" id="Phobius"/>
    </source>
</evidence>
<evidence type="ECO:0000256" key="1">
    <source>
        <dbReference type="ARBA" id="ARBA00004225"/>
    </source>
</evidence>
<evidence type="ECO:0000256" key="5">
    <source>
        <dbReference type="ARBA" id="ARBA00022448"/>
    </source>
</evidence>
<keyword evidence="7 16" id="KW-0812">Transmembrane</keyword>